<feature type="transmembrane region" description="Helical" evidence="1">
    <location>
        <begin position="12"/>
        <end position="31"/>
    </location>
</feature>
<sequence length="69" mass="8117">MRRRAAMLTQRLLAHFVVAIVFYGHWLTGYLNVDTHLHGIPVFYVALFLYWLGYIALIWLINRCNLPPS</sequence>
<evidence type="ECO:0000256" key="1">
    <source>
        <dbReference type="SAM" id="Phobius"/>
    </source>
</evidence>
<name>A0A974SM42_9RHOO</name>
<keyword evidence="1" id="KW-0812">Transmembrane</keyword>
<proteinExistence type="predicted"/>
<dbReference type="KEGG" id="ares:IWH25_13230"/>
<dbReference type="EMBL" id="CP064781">
    <property type="protein sequence ID" value="QRJ62726.1"/>
    <property type="molecule type" value="Genomic_DNA"/>
</dbReference>
<keyword evidence="1" id="KW-1133">Transmembrane helix</keyword>
<keyword evidence="1" id="KW-0472">Membrane</keyword>
<gene>
    <name evidence="2" type="ORF">IWH25_13230</name>
</gene>
<dbReference type="RefSeq" id="WP_203386257.1">
    <property type="nucleotide sequence ID" value="NZ_CP064781.1"/>
</dbReference>
<feature type="transmembrane region" description="Helical" evidence="1">
    <location>
        <begin position="43"/>
        <end position="61"/>
    </location>
</feature>
<dbReference type="Proteomes" id="UP000663444">
    <property type="component" value="Chromosome"/>
</dbReference>
<accession>A0A974SM42</accession>
<evidence type="ECO:0008006" key="4">
    <source>
        <dbReference type="Google" id="ProtNLM"/>
    </source>
</evidence>
<protein>
    <recommendedName>
        <fullName evidence="4">Transmembrane protein</fullName>
    </recommendedName>
</protein>
<organism evidence="2 3">
    <name type="scientific">Azospira restricta</name>
    <dbReference type="NCBI Taxonomy" id="404405"/>
    <lineage>
        <taxon>Bacteria</taxon>
        <taxon>Pseudomonadati</taxon>
        <taxon>Pseudomonadota</taxon>
        <taxon>Betaproteobacteria</taxon>
        <taxon>Rhodocyclales</taxon>
        <taxon>Rhodocyclaceae</taxon>
        <taxon>Azospira</taxon>
    </lineage>
</organism>
<keyword evidence="3" id="KW-1185">Reference proteome</keyword>
<evidence type="ECO:0000313" key="2">
    <source>
        <dbReference type="EMBL" id="QRJ62726.1"/>
    </source>
</evidence>
<dbReference type="AlphaFoldDB" id="A0A974SM42"/>
<evidence type="ECO:0000313" key="3">
    <source>
        <dbReference type="Proteomes" id="UP000663444"/>
    </source>
</evidence>
<reference evidence="2" key="1">
    <citation type="submission" date="2020-11" db="EMBL/GenBank/DDBJ databases">
        <title>Azospira restricta DSM 18626 genome sequence.</title>
        <authorList>
            <person name="Moe W.M."/>
        </authorList>
    </citation>
    <scope>NUCLEOTIDE SEQUENCE</scope>
    <source>
        <strain evidence="2">DSM 18626</strain>
    </source>
</reference>